<name>A0ABN2DMJ3_9ACTN</name>
<dbReference type="SUPFAM" id="SSF53850">
    <property type="entry name" value="Periplasmic binding protein-like II"/>
    <property type="match status" value="1"/>
</dbReference>
<comment type="caution">
    <text evidence="4">The sequence shown here is derived from an EMBL/GenBank/DDBJ whole genome shotgun (WGS) entry which is preliminary data.</text>
</comment>
<dbReference type="InterPro" id="IPR023765">
    <property type="entry name" value="SBP_5_CS"/>
</dbReference>
<evidence type="ECO:0000313" key="4">
    <source>
        <dbReference type="EMBL" id="GAA1580111.1"/>
    </source>
</evidence>
<evidence type="ECO:0000256" key="2">
    <source>
        <dbReference type="SAM" id="SignalP"/>
    </source>
</evidence>
<dbReference type="CDD" id="cd08500">
    <property type="entry name" value="PBP2_NikA_DppA_OppA_like_4"/>
    <property type="match status" value="1"/>
</dbReference>
<dbReference type="InterPro" id="IPR039424">
    <property type="entry name" value="SBP_5"/>
</dbReference>
<evidence type="ECO:0000259" key="3">
    <source>
        <dbReference type="Pfam" id="PF00496"/>
    </source>
</evidence>
<accession>A0ABN2DMJ3</accession>
<dbReference type="Pfam" id="PF00496">
    <property type="entry name" value="SBP_bac_5"/>
    <property type="match status" value="1"/>
</dbReference>
<feature type="domain" description="Solute-binding protein family 5" evidence="3">
    <location>
        <begin position="119"/>
        <end position="538"/>
    </location>
</feature>
<proteinExistence type="predicted"/>
<gene>
    <name evidence="4" type="ORF">GCM10009804_40900</name>
</gene>
<dbReference type="InterPro" id="IPR000914">
    <property type="entry name" value="SBP_5_dom"/>
</dbReference>
<reference evidence="4 5" key="1">
    <citation type="journal article" date="2019" name="Int. J. Syst. Evol. Microbiol.">
        <title>The Global Catalogue of Microorganisms (GCM) 10K type strain sequencing project: providing services to taxonomists for standard genome sequencing and annotation.</title>
        <authorList>
            <consortium name="The Broad Institute Genomics Platform"/>
            <consortium name="The Broad Institute Genome Sequencing Center for Infectious Disease"/>
            <person name="Wu L."/>
            <person name="Ma J."/>
        </authorList>
    </citation>
    <scope>NUCLEOTIDE SEQUENCE [LARGE SCALE GENOMIC DNA]</scope>
    <source>
        <strain evidence="4 5">JCM 15572</strain>
    </source>
</reference>
<protein>
    <submittedName>
        <fullName evidence="4">ABC transporter substrate-binding protein</fullName>
    </submittedName>
</protein>
<comment type="subcellular location">
    <subcellularLocation>
        <location evidence="1">Cell membrane</location>
        <topology evidence="1">Lipid-anchor</topology>
    </subcellularLocation>
</comment>
<dbReference type="PROSITE" id="PS51318">
    <property type="entry name" value="TAT"/>
    <property type="match status" value="1"/>
</dbReference>
<keyword evidence="2" id="KW-0732">Signal</keyword>
<feature type="signal peptide" evidence="2">
    <location>
        <begin position="1"/>
        <end position="24"/>
    </location>
</feature>
<dbReference type="PANTHER" id="PTHR30290:SF62">
    <property type="entry name" value="OLIGOPEPTIDE ABC TRANSPORTER, PERIPLASMIC OLIGOPEPTIDE-BINDING PROTEIN"/>
    <property type="match status" value="1"/>
</dbReference>
<evidence type="ECO:0000313" key="5">
    <source>
        <dbReference type="Proteomes" id="UP001501705"/>
    </source>
</evidence>
<sequence length="659" mass="73880">MSDPLSRRTFLRVSGLTLSASAVAGCSFFSTDAKKASGSGAAADAGAKESPVLSAMVKNGKLPPLEQRLPKNPMVIKPIQSPGKYGGVLQRGQIDRGATQNQYVEFAGLLEWTPTTPAEPGPGLAEKWEVLEDGKVYVFHLREGVKWSDGQPFTADDLMFAYEKEFLNKELNPVFPGWLAPGGKPGKFVKVDDHTLRMEFEVPHGLLLKYLCFIGLTGFGSSSTVLLPAHYLKQFHKDFISPAQLKTLMKKYPAPTWSDFFKGRRDIWKNADAPILGPWKLVAPLQGSGVTARLERNPYYWKVDEQGRQLPYIDSQQYTVMPAETLGLRAANGQLDLQVTDIQAEQLPLLIKNQESKGYKVNRWVAEPNTSINLNQSHPDPVLRALFQKVDFRAGLSHAINRKEMNDALFAGQGFIRHPCAQPEDEYFEKGMGQRFIEYDVNEANKRLDAAGLTQRGPDGMRLRPDGKKMQLVGRCFEVGVGIDAISVLEYAQRYWKAVGIDLVAKPMTPELWYEEIPHGDYDLVAYPPATILWDIDSLWYIPTNGLTYWAPKYGNWYGNPKDKFGLEPTGDIRKLQTLYDQLVTTADKDKRLDLGRQILKLHDQNVWIIGTVGTPFQPLIAAGDLRNVRPDAIASFRTHYENASSPEQMYFDSPEKHS</sequence>
<evidence type="ECO:0000256" key="1">
    <source>
        <dbReference type="ARBA" id="ARBA00004193"/>
    </source>
</evidence>
<dbReference type="Gene3D" id="3.40.190.10">
    <property type="entry name" value="Periplasmic binding protein-like II"/>
    <property type="match status" value="1"/>
</dbReference>
<dbReference type="EMBL" id="BAAAPH010000012">
    <property type="protein sequence ID" value="GAA1580111.1"/>
    <property type="molecule type" value="Genomic_DNA"/>
</dbReference>
<dbReference type="PROSITE" id="PS01040">
    <property type="entry name" value="SBP_BACTERIAL_5"/>
    <property type="match status" value="1"/>
</dbReference>
<dbReference type="RefSeq" id="WP_344235171.1">
    <property type="nucleotide sequence ID" value="NZ_BAAAPH010000012.1"/>
</dbReference>
<organism evidence="4 5">
    <name type="scientific">Kribbella hippodromi</name>
    <dbReference type="NCBI Taxonomy" id="434347"/>
    <lineage>
        <taxon>Bacteria</taxon>
        <taxon>Bacillati</taxon>
        <taxon>Actinomycetota</taxon>
        <taxon>Actinomycetes</taxon>
        <taxon>Propionibacteriales</taxon>
        <taxon>Kribbellaceae</taxon>
        <taxon>Kribbella</taxon>
    </lineage>
</organism>
<dbReference type="Gene3D" id="3.10.105.10">
    <property type="entry name" value="Dipeptide-binding Protein, Domain 3"/>
    <property type="match status" value="1"/>
</dbReference>
<feature type="chain" id="PRO_5046216119" evidence="2">
    <location>
        <begin position="25"/>
        <end position="659"/>
    </location>
</feature>
<keyword evidence="5" id="KW-1185">Reference proteome</keyword>
<dbReference type="PROSITE" id="PS51257">
    <property type="entry name" value="PROKAR_LIPOPROTEIN"/>
    <property type="match status" value="1"/>
</dbReference>
<dbReference type="InterPro" id="IPR006311">
    <property type="entry name" value="TAT_signal"/>
</dbReference>
<dbReference type="Proteomes" id="UP001501705">
    <property type="component" value="Unassembled WGS sequence"/>
</dbReference>
<dbReference type="PANTHER" id="PTHR30290">
    <property type="entry name" value="PERIPLASMIC BINDING COMPONENT OF ABC TRANSPORTER"/>
    <property type="match status" value="1"/>
</dbReference>